<keyword evidence="3" id="KW-1185">Reference proteome</keyword>
<evidence type="ECO:0000313" key="2">
    <source>
        <dbReference type="EMBL" id="MFC5513859.1"/>
    </source>
</evidence>
<evidence type="ECO:0000313" key="3">
    <source>
        <dbReference type="Proteomes" id="UP001596031"/>
    </source>
</evidence>
<organism evidence="2 3">
    <name type="scientific">Massilia jejuensis</name>
    <dbReference type="NCBI Taxonomy" id="648894"/>
    <lineage>
        <taxon>Bacteria</taxon>
        <taxon>Pseudomonadati</taxon>
        <taxon>Pseudomonadota</taxon>
        <taxon>Betaproteobacteria</taxon>
        <taxon>Burkholderiales</taxon>
        <taxon>Oxalobacteraceae</taxon>
        <taxon>Telluria group</taxon>
        <taxon>Massilia</taxon>
    </lineage>
</organism>
<dbReference type="RefSeq" id="WP_379726838.1">
    <property type="nucleotide sequence ID" value="NZ_JBHSMS010000079.1"/>
</dbReference>
<dbReference type="EMBL" id="JBHSMS010000079">
    <property type="protein sequence ID" value="MFC5513859.1"/>
    <property type="molecule type" value="Genomic_DNA"/>
</dbReference>
<dbReference type="Proteomes" id="UP001596031">
    <property type="component" value="Unassembled WGS sequence"/>
</dbReference>
<comment type="caution">
    <text evidence="2">The sequence shown here is derived from an EMBL/GenBank/DDBJ whole genome shotgun (WGS) entry which is preliminary data.</text>
</comment>
<feature type="transmembrane region" description="Helical" evidence="1">
    <location>
        <begin position="59"/>
        <end position="76"/>
    </location>
</feature>
<dbReference type="InterPro" id="IPR010331">
    <property type="entry name" value="ExoD"/>
</dbReference>
<dbReference type="PIRSF" id="PIRSF033239">
    <property type="entry name" value="ExoD"/>
    <property type="match status" value="1"/>
</dbReference>
<dbReference type="PANTHER" id="PTHR41795">
    <property type="entry name" value="EXOPOLYSACCHARIDE SYNTHESIS PROTEIN"/>
    <property type="match status" value="1"/>
</dbReference>
<name>A0ABW0PPC4_9BURK</name>
<proteinExistence type="predicted"/>
<accession>A0ABW0PPC4</accession>
<keyword evidence="1" id="KW-1133">Transmembrane helix</keyword>
<feature type="transmembrane region" description="Helical" evidence="1">
    <location>
        <begin position="118"/>
        <end position="141"/>
    </location>
</feature>
<dbReference type="Pfam" id="PF06055">
    <property type="entry name" value="ExoD"/>
    <property type="match status" value="1"/>
</dbReference>
<feature type="transmembrane region" description="Helical" evidence="1">
    <location>
        <begin position="147"/>
        <end position="164"/>
    </location>
</feature>
<protein>
    <submittedName>
        <fullName evidence="2">Exopolysaccharide biosynthesis protein</fullName>
    </submittedName>
</protein>
<evidence type="ECO:0000256" key="1">
    <source>
        <dbReference type="SAM" id="Phobius"/>
    </source>
</evidence>
<feature type="transmembrane region" description="Helical" evidence="1">
    <location>
        <begin position="171"/>
        <end position="204"/>
    </location>
</feature>
<gene>
    <name evidence="2" type="ORF">ACFPOU_22405</name>
</gene>
<sequence>MKVLSGGPALSEVLQQLADDGERERISVGDLLTALADRALGALLFVFACPNALPALPGTSVILGAPLVLLAAQLAFNQRPWLPGFISKRSMARGDFQAMIARIRPWLQRAERMLRPRAGALALPPMEYLVGLVCLLLAIVVLLPIPLGNMLPALAISILALGILERDGYWIIAGLVTAAASAVLVSGVLFATLQAVLFVVVKFFS</sequence>
<keyword evidence="1" id="KW-0472">Membrane</keyword>
<reference evidence="3" key="1">
    <citation type="journal article" date="2019" name="Int. J. Syst. Evol. Microbiol.">
        <title>The Global Catalogue of Microorganisms (GCM) 10K type strain sequencing project: providing services to taxonomists for standard genome sequencing and annotation.</title>
        <authorList>
            <consortium name="The Broad Institute Genomics Platform"/>
            <consortium name="The Broad Institute Genome Sequencing Center for Infectious Disease"/>
            <person name="Wu L."/>
            <person name="Ma J."/>
        </authorList>
    </citation>
    <scope>NUCLEOTIDE SEQUENCE [LARGE SCALE GENOMIC DNA]</scope>
    <source>
        <strain evidence="3">CCUG 38813</strain>
    </source>
</reference>
<keyword evidence="1" id="KW-0812">Transmembrane</keyword>
<dbReference type="PANTHER" id="PTHR41795:SF1">
    <property type="entry name" value="EXOPOLYSACCHARIDE SYNTHESIS PROTEIN"/>
    <property type="match status" value="1"/>
</dbReference>